<comment type="caution">
    <text evidence="1">The sequence shown here is derived from an EMBL/GenBank/DDBJ whole genome shotgun (WGS) entry which is preliminary data.</text>
</comment>
<gene>
    <name evidence="1" type="ORF">LCGC14_1875220</name>
</gene>
<reference evidence="1" key="1">
    <citation type="journal article" date="2015" name="Nature">
        <title>Complex archaea that bridge the gap between prokaryotes and eukaryotes.</title>
        <authorList>
            <person name="Spang A."/>
            <person name="Saw J.H."/>
            <person name="Jorgensen S.L."/>
            <person name="Zaremba-Niedzwiedzka K."/>
            <person name="Martijn J."/>
            <person name="Lind A.E."/>
            <person name="van Eijk R."/>
            <person name="Schleper C."/>
            <person name="Guy L."/>
            <person name="Ettema T.J."/>
        </authorList>
    </citation>
    <scope>NUCLEOTIDE SEQUENCE</scope>
</reference>
<sequence>MWMFVWLAALVGFCVWRWVQWLDSRDEAWLEAEIEGGIVVEMDWLEWEIEMIGG</sequence>
<dbReference type="AlphaFoldDB" id="A0A0F9GRZ0"/>
<proteinExistence type="predicted"/>
<protein>
    <submittedName>
        <fullName evidence="1">Uncharacterized protein</fullName>
    </submittedName>
</protein>
<evidence type="ECO:0000313" key="1">
    <source>
        <dbReference type="EMBL" id="KKL93381.1"/>
    </source>
</evidence>
<name>A0A0F9GRZ0_9ZZZZ</name>
<organism evidence="1">
    <name type="scientific">marine sediment metagenome</name>
    <dbReference type="NCBI Taxonomy" id="412755"/>
    <lineage>
        <taxon>unclassified sequences</taxon>
        <taxon>metagenomes</taxon>
        <taxon>ecological metagenomes</taxon>
    </lineage>
</organism>
<dbReference type="EMBL" id="LAZR01019203">
    <property type="protein sequence ID" value="KKL93381.1"/>
    <property type="molecule type" value="Genomic_DNA"/>
</dbReference>
<accession>A0A0F9GRZ0</accession>